<name>A0A0E0A247_9ORYZ</name>
<dbReference type="HOGENOM" id="CLU_194068_0_0_1"/>
<evidence type="ECO:0000313" key="2">
    <source>
        <dbReference type="Proteomes" id="UP000026961"/>
    </source>
</evidence>
<accession>A0A0E0A247</accession>
<protein>
    <submittedName>
        <fullName evidence="1">Uncharacterized protein</fullName>
    </submittedName>
</protein>
<evidence type="ECO:0000313" key="1">
    <source>
        <dbReference type="EnsemblPlants" id="OGLUM05G25560.1"/>
    </source>
</evidence>
<dbReference type="Proteomes" id="UP000026961">
    <property type="component" value="Chromosome 5"/>
</dbReference>
<proteinExistence type="predicted"/>
<dbReference type="AlphaFoldDB" id="A0A0E0A247"/>
<sequence>MAAALRVGSNGDGDGGGFPRWIGWQQRRWLLPTANPAAPTAPVATRVQIRRRQRLLAPEI</sequence>
<reference evidence="1" key="1">
    <citation type="submission" date="2015-04" db="UniProtKB">
        <authorList>
            <consortium name="EnsemblPlants"/>
        </authorList>
    </citation>
    <scope>IDENTIFICATION</scope>
</reference>
<reference evidence="1" key="2">
    <citation type="submission" date="2018-05" db="EMBL/GenBank/DDBJ databases">
        <title>OgluRS3 (Oryza glumaepatula Reference Sequence Version 3).</title>
        <authorList>
            <person name="Zhang J."/>
            <person name="Kudrna D."/>
            <person name="Lee S."/>
            <person name="Talag J."/>
            <person name="Welchert J."/>
            <person name="Wing R.A."/>
        </authorList>
    </citation>
    <scope>NUCLEOTIDE SEQUENCE [LARGE SCALE GENOMIC DNA]</scope>
</reference>
<dbReference type="EnsemblPlants" id="OGLUM05G25560.1">
    <property type="protein sequence ID" value="OGLUM05G25560.1"/>
    <property type="gene ID" value="OGLUM05G25560"/>
</dbReference>
<organism evidence="1">
    <name type="scientific">Oryza glumipatula</name>
    <dbReference type="NCBI Taxonomy" id="40148"/>
    <lineage>
        <taxon>Eukaryota</taxon>
        <taxon>Viridiplantae</taxon>
        <taxon>Streptophyta</taxon>
        <taxon>Embryophyta</taxon>
        <taxon>Tracheophyta</taxon>
        <taxon>Spermatophyta</taxon>
        <taxon>Magnoliopsida</taxon>
        <taxon>Liliopsida</taxon>
        <taxon>Poales</taxon>
        <taxon>Poaceae</taxon>
        <taxon>BOP clade</taxon>
        <taxon>Oryzoideae</taxon>
        <taxon>Oryzeae</taxon>
        <taxon>Oryzinae</taxon>
        <taxon>Oryza</taxon>
    </lineage>
</organism>
<dbReference type="Gramene" id="OGLUM05G25560.1">
    <property type="protein sequence ID" value="OGLUM05G25560.1"/>
    <property type="gene ID" value="OGLUM05G25560"/>
</dbReference>
<keyword evidence="2" id="KW-1185">Reference proteome</keyword>